<dbReference type="EC" id="2.1.1.200" evidence="5"/>
<feature type="domain" description="tRNA/rRNA methyltransferase SpoU type" evidence="6">
    <location>
        <begin position="23"/>
        <end position="172"/>
    </location>
</feature>
<dbReference type="AlphaFoldDB" id="A0A1H7FJ16"/>
<comment type="similarity">
    <text evidence="1">Belongs to the class IV-like SAM-binding methyltransferase superfamily. RNA methyltransferase TrmH family.</text>
</comment>
<dbReference type="GO" id="GO:0005829">
    <property type="term" value="C:cytosol"/>
    <property type="evidence" value="ECO:0007669"/>
    <property type="project" value="TreeGrafter"/>
</dbReference>
<dbReference type="Proteomes" id="UP000199256">
    <property type="component" value="Unassembled WGS sequence"/>
</dbReference>
<keyword evidence="8" id="KW-1185">Reference proteome</keyword>
<evidence type="ECO:0000313" key="8">
    <source>
        <dbReference type="Proteomes" id="UP000199256"/>
    </source>
</evidence>
<keyword evidence="2 5" id="KW-0489">Methyltransferase</keyword>
<dbReference type="InterPro" id="IPR001537">
    <property type="entry name" value="SpoU_MeTrfase"/>
</dbReference>
<dbReference type="InterPro" id="IPR029026">
    <property type="entry name" value="tRNA_m1G_MTases_N"/>
</dbReference>
<dbReference type="EMBL" id="FOAA01000001">
    <property type="protein sequence ID" value="SEK26093.1"/>
    <property type="molecule type" value="Genomic_DNA"/>
</dbReference>
<organism evidence="7 8">
    <name type="scientific">Ectothiorhodospira marina</name>
    <dbReference type="NCBI Taxonomy" id="1396821"/>
    <lineage>
        <taxon>Bacteria</taxon>
        <taxon>Pseudomonadati</taxon>
        <taxon>Pseudomonadota</taxon>
        <taxon>Gammaproteobacteria</taxon>
        <taxon>Chromatiales</taxon>
        <taxon>Ectothiorhodospiraceae</taxon>
        <taxon>Ectothiorhodospira</taxon>
    </lineage>
</organism>
<dbReference type="GO" id="GO:0002128">
    <property type="term" value="P:tRNA nucleoside ribose methylation"/>
    <property type="evidence" value="ECO:0007669"/>
    <property type="project" value="TreeGrafter"/>
</dbReference>
<keyword evidence="5" id="KW-0819">tRNA processing</keyword>
<dbReference type="PANTHER" id="PTHR42786:SF2">
    <property type="entry name" value="TRNA (CYTIDINE_URIDINE-2'-O-)-METHYLTRANSFERASE TRMJ"/>
    <property type="match status" value="1"/>
</dbReference>
<sequence length="263" mass="28801">MANHTQPAMTIEANQDTNILNEVRIVLVNTTHPGNVGGVARAMKNMGLSDLHLVNPQGYPSAEATARASGADDLLARARVHDGLDAALEGCQFVLGTSARQRTLRWPQYEPRQAAAELLTAARSGSVALLFGRERTGLTNEELDRCNALVNIPANPEYSSLNLAAAAQVLSYELRMTALEGQVASVPVESDGELPAAHEEVERFYAHLEETLRLLDFLDPNNPRHLMRRLRRLFGRTRLTINEVNILRGILAHAAKGRKDSSL</sequence>
<reference evidence="8" key="1">
    <citation type="submission" date="2016-10" db="EMBL/GenBank/DDBJ databases">
        <authorList>
            <person name="Varghese N."/>
            <person name="Submissions S."/>
        </authorList>
    </citation>
    <scope>NUCLEOTIDE SEQUENCE [LARGE SCALE GENOMIC DNA]</scope>
    <source>
        <strain evidence="8">DSM 241</strain>
    </source>
</reference>
<gene>
    <name evidence="5" type="primary">trmJ</name>
    <name evidence="7" type="ORF">SAMN05444515_101255</name>
</gene>
<dbReference type="CDD" id="cd18093">
    <property type="entry name" value="SpoU-like_TrmJ"/>
    <property type="match status" value="1"/>
</dbReference>
<dbReference type="GO" id="GO:0160206">
    <property type="term" value="F:tRNA (cytidine(32)/uridine(32)-2'-O)-methyltransferase activity"/>
    <property type="evidence" value="ECO:0007669"/>
    <property type="project" value="UniProtKB-EC"/>
</dbReference>
<name>A0A1H7FJ16_9GAMM</name>
<keyword evidence="4 5" id="KW-0949">S-adenosyl-L-methionine</keyword>
<evidence type="ECO:0000256" key="2">
    <source>
        <dbReference type="ARBA" id="ARBA00022603"/>
    </source>
</evidence>
<dbReference type="Gene3D" id="1.10.8.590">
    <property type="match status" value="1"/>
</dbReference>
<evidence type="ECO:0000256" key="1">
    <source>
        <dbReference type="ARBA" id="ARBA00007228"/>
    </source>
</evidence>
<comment type="function">
    <text evidence="5">Catalyzes the formation of 2'O-methylated cytidine (Cm32) or 2'O-methylated uridine (Um32) at position 32 in tRNA.</text>
</comment>
<dbReference type="InterPro" id="IPR029028">
    <property type="entry name" value="Alpha/beta_knot_MTases"/>
</dbReference>
<proteinExistence type="inferred from homology"/>
<comment type="subcellular location">
    <subcellularLocation>
        <location evidence="5">Cytoplasm</location>
    </subcellularLocation>
</comment>
<dbReference type="PIRSF" id="PIRSF004808">
    <property type="entry name" value="LasT"/>
    <property type="match status" value="1"/>
</dbReference>
<dbReference type="Pfam" id="PF00588">
    <property type="entry name" value="SpoU_methylase"/>
    <property type="match status" value="1"/>
</dbReference>
<dbReference type="GO" id="GO:0003723">
    <property type="term" value="F:RNA binding"/>
    <property type="evidence" value="ECO:0007669"/>
    <property type="project" value="InterPro"/>
</dbReference>
<keyword evidence="3 7" id="KW-0808">Transferase</keyword>
<protein>
    <recommendedName>
        <fullName evidence="5">tRNA (cytidine/uridine-2'-O-)-methyltransferase TrmJ</fullName>
        <ecNumber evidence="5">2.1.1.200</ecNumber>
    </recommendedName>
    <alternativeName>
        <fullName evidence="5">tRNA (cytidine(32)/uridine(32)-2'-O)-methyltransferase</fullName>
    </alternativeName>
    <alternativeName>
        <fullName evidence="5">tRNA Cm32/Um32 methyltransferase</fullName>
    </alternativeName>
</protein>
<dbReference type="InterPro" id="IPR004384">
    <property type="entry name" value="RNA_MeTrfase_TrmJ/LasT"/>
</dbReference>
<keyword evidence="5" id="KW-0963">Cytoplasm</keyword>
<dbReference type="STRING" id="1396821.SAMN05444515_101255"/>
<accession>A0A1H7FJ16</accession>
<dbReference type="FunFam" id="3.40.1280.10:FF:000006">
    <property type="entry name" value="Uncharacterized tRNA/rRNA methyltransferase HI_0380"/>
    <property type="match status" value="1"/>
</dbReference>
<dbReference type="SUPFAM" id="SSF75217">
    <property type="entry name" value="alpha/beta knot"/>
    <property type="match status" value="1"/>
</dbReference>
<dbReference type="NCBIfam" id="TIGR00050">
    <property type="entry name" value="rRNA_methyl_1"/>
    <property type="match status" value="1"/>
</dbReference>
<comment type="subunit">
    <text evidence="5">Homodimer.</text>
</comment>
<dbReference type="PANTHER" id="PTHR42786">
    <property type="entry name" value="TRNA/RRNA METHYLTRANSFERASE"/>
    <property type="match status" value="1"/>
</dbReference>
<evidence type="ECO:0000259" key="6">
    <source>
        <dbReference type="Pfam" id="PF00588"/>
    </source>
</evidence>
<dbReference type="Gene3D" id="3.40.1280.10">
    <property type="match status" value="1"/>
</dbReference>
<evidence type="ECO:0000256" key="3">
    <source>
        <dbReference type="ARBA" id="ARBA00022679"/>
    </source>
</evidence>
<dbReference type="GO" id="GO:0106339">
    <property type="term" value="F:tRNA (cytidine(32)-2'-O)-methyltransferase activity"/>
    <property type="evidence" value="ECO:0007669"/>
    <property type="project" value="RHEA"/>
</dbReference>
<evidence type="ECO:0000256" key="4">
    <source>
        <dbReference type="ARBA" id="ARBA00022691"/>
    </source>
</evidence>
<comment type="catalytic activity">
    <reaction evidence="5">
        <text>uridine(32) in tRNA + S-adenosyl-L-methionine = 2'-O-methyluridine(32) in tRNA + S-adenosyl-L-homocysteine + H(+)</text>
        <dbReference type="Rhea" id="RHEA:42936"/>
        <dbReference type="Rhea" id="RHEA-COMP:10107"/>
        <dbReference type="Rhea" id="RHEA-COMP:10290"/>
        <dbReference type="ChEBI" id="CHEBI:15378"/>
        <dbReference type="ChEBI" id="CHEBI:57856"/>
        <dbReference type="ChEBI" id="CHEBI:59789"/>
        <dbReference type="ChEBI" id="CHEBI:65315"/>
        <dbReference type="ChEBI" id="CHEBI:74478"/>
        <dbReference type="EC" id="2.1.1.200"/>
    </reaction>
</comment>
<comment type="catalytic activity">
    <reaction evidence="5">
        <text>cytidine(32) in tRNA + S-adenosyl-L-methionine = 2'-O-methylcytidine(32) in tRNA + S-adenosyl-L-homocysteine + H(+)</text>
        <dbReference type="Rhea" id="RHEA:42932"/>
        <dbReference type="Rhea" id="RHEA-COMP:10288"/>
        <dbReference type="Rhea" id="RHEA-COMP:10289"/>
        <dbReference type="ChEBI" id="CHEBI:15378"/>
        <dbReference type="ChEBI" id="CHEBI:57856"/>
        <dbReference type="ChEBI" id="CHEBI:59789"/>
        <dbReference type="ChEBI" id="CHEBI:74495"/>
        <dbReference type="ChEBI" id="CHEBI:82748"/>
        <dbReference type="EC" id="2.1.1.200"/>
    </reaction>
</comment>
<evidence type="ECO:0000313" key="7">
    <source>
        <dbReference type="EMBL" id="SEK26093.1"/>
    </source>
</evidence>
<evidence type="ECO:0000256" key="5">
    <source>
        <dbReference type="RuleBase" id="RU362024"/>
    </source>
</evidence>